<dbReference type="OrthoDB" id="1304317at2759"/>
<protein>
    <recommendedName>
        <fullName evidence="6">TF-B3 domain-containing protein</fullName>
    </recommendedName>
</protein>
<dbReference type="InterPro" id="IPR003340">
    <property type="entry name" value="B3_DNA-bd"/>
</dbReference>
<keyword evidence="5" id="KW-0539">Nucleus</keyword>
<keyword evidence="4" id="KW-0804">Transcription</keyword>
<evidence type="ECO:0000256" key="2">
    <source>
        <dbReference type="ARBA" id="ARBA00023015"/>
    </source>
</evidence>
<evidence type="ECO:0000313" key="8">
    <source>
        <dbReference type="Proteomes" id="UP001152561"/>
    </source>
</evidence>
<organism evidence="7 8">
    <name type="scientific">Anisodus acutangulus</name>
    <dbReference type="NCBI Taxonomy" id="402998"/>
    <lineage>
        <taxon>Eukaryota</taxon>
        <taxon>Viridiplantae</taxon>
        <taxon>Streptophyta</taxon>
        <taxon>Embryophyta</taxon>
        <taxon>Tracheophyta</taxon>
        <taxon>Spermatophyta</taxon>
        <taxon>Magnoliopsida</taxon>
        <taxon>eudicotyledons</taxon>
        <taxon>Gunneridae</taxon>
        <taxon>Pentapetalae</taxon>
        <taxon>asterids</taxon>
        <taxon>lamiids</taxon>
        <taxon>Solanales</taxon>
        <taxon>Solanaceae</taxon>
        <taxon>Solanoideae</taxon>
        <taxon>Hyoscyameae</taxon>
        <taxon>Anisodus</taxon>
    </lineage>
</organism>
<evidence type="ECO:0000256" key="3">
    <source>
        <dbReference type="ARBA" id="ARBA00023125"/>
    </source>
</evidence>
<dbReference type="Pfam" id="PF02362">
    <property type="entry name" value="B3"/>
    <property type="match status" value="2"/>
</dbReference>
<reference evidence="8" key="1">
    <citation type="journal article" date="2023" name="Proc. Natl. Acad. Sci. U.S.A.">
        <title>Genomic and structural basis for evolution of tropane alkaloid biosynthesis.</title>
        <authorList>
            <person name="Wanga Y.-J."/>
            <person name="Taina T."/>
            <person name="Yua J.-Y."/>
            <person name="Lia J."/>
            <person name="Xua B."/>
            <person name="Chenc J."/>
            <person name="D'Auriad J.C."/>
            <person name="Huanga J.-P."/>
            <person name="Huanga S.-X."/>
        </authorList>
    </citation>
    <scope>NUCLEOTIDE SEQUENCE [LARGE SCALE GENOMIC DNA]</scope>
    <source>
        <strain evidence="8">cv. KIB-2019</strain>
    </source>
</reference>
<feature type="domain" description="TF-B3" evidence="6">
    <location>
        <begin position="201"/>
        <end position="283"/>
    </location>
</feature>
<dbReference type="InterPro" id="IPR044837">
    <property type="entry name" value="REM16-like"/>
</dbReference>
<keyword evidence="2" id="KW-0805">Transcription regulation</keyword>
<dbReference type="AlphaFoldDB" id="A0A9Q1R684"/>
<keyword evidence="8" id="KW-1185">Reference proteome</keyword>
<gene>
    <name evidence="7" type="ORF">K7X08_017307</name>
</gene>
<dbReference type="CDD" id="cd10017">
    <property type="entry name" value="B3_DNA"/>
    <property type="match status" value="2"/>
</dbReference>
<comment type="subcellular location">
    <subcellularLocation>
        <location evidence="1">Nucleus</location>
    </subcellularLocation>
</comment>
<accession>A0A9Q1R684</accession>
<dbReference type="PANTHER" id="PTHR31391:SF155">
    <property type="entry name" value="B3 DOMAIN-CONTAINING PROTEIN OS11G0197600"/>
    <property type="match status" value="1"/>
</dbReference>
<dbReference type="SUPFAM" id="SSF101936">
    <property type="entry name" value="DNA-binding pseudobarrel domain"/>
    <property type="match status" value="2"/>
</dbReference>
<dbReference type="Gene3D" id="2.40.330.10">
    <property type="entry name" value="DNA-binding pseudobarrel domain"/>
    <property type="match status" value="2"/>
</dbReference>
<dbReference type="Proteomes" id="UP001152561">
    <property type="component" value="Unassembled WGS sequence"/>
</dbReference>
<dbReference type="SMART" id="SM01019">
    <property type="entry name" value="B3"/>
    <property type="match status" value="2"/>
</dbReference>
<evidence type="ECO:0000313" key="7">
    <source>
        <dbReference type="EMBL" id="KAJ8544724.1"/>
    </source>
</evidence>
<dbReference type="GO" id="GO:0003677">
    <property type="term" value="F:DNA binding"/>
    <property type="evidence" value="ECO:0007669"/>
    <property type="project" value="UniProtKB-KW"/>
</dbReference>
<comment type="caution">
    <text evidence="7">The sequence shown here is derived from an EMBL/GenBank/DDBJ whole genome shotgun (WGS) entry which is preliminary data.</text>
</comment>
<keyword evidence="3" id="KW-0238">DNA-binding</keyword>
<evidence type="ECO:0000256" key="1">
    <source>
        <dbReference type="ARBA" id="ARBA00004123"/>
    </source>
</evidence>
<dbReference type="PROSITE" id="PS50863">
    <property type="entry name" value="B3"/>
    <property type="match status" value="2"/>
</dbReference>
<feature type="domain" description="TF-B3" evidence="6">
    <location>
        <begin position="1"/>
        <end position="96"/>
    </location>
</feature>
<evidence type="ECO:0000256" key="5">
    <source>
        <dbReference type="ARBA" id="ARBA00023242"/>
    </source>
</evidence>
<evidence type="ECO:0000259" key="6">
    <source>
        <dbReference type="PROSITE" id="PS50863"/>
    </source>
</evidence>
<dbReference type="GO" id="GO:0005634">
    <property type="term" value="C:nucleus"/>
    <property type="evidence" value="ECO:0007669"/>
    <property type="project" value="UniProtKB-SubCell"/>
</dbReference>
<evidence type="ECO:0000256" key="4">
    <source>
        <dbReference type="ARBA" id="ARBA00023163"/>
    </source>
</evidence>
<dbReference type="InterPro" id="IPR015300">
    <property type="entry name" value="DNA-bd_pseudobarrel_sf"/>
</dbReference>
<sequence length="283" mass="31670">MDACCYSQFTISISFGSPYFLFAWKHFREKCGDLVLRVPGMGSWSVKYDLEISKAKIHFCWRAFVLDNKLKIGDVCVFELIKGAQPVFDVTIFRAAESKLKQKIDGGVSDCKNKTVKTENSVPCSQLKIVHSRKLNLEKKQKGDSDGFITSKVKEELSEGTGKHVQQSKSCCMGRVVAKETVVAYQKAKTFTSENPFFVSFMPPSYVSLAGSQMQLSITLPVARKFFATKRSDVVLQVSSKRSWAVKCSLGTANAKFTAGWKEFVLENNLKVGDVCVFERVSR</sequence>
<dbReference type="PANTHER" id="PTHR31391">
    <property type="entry name" value="B3 DOMAIN-CONTAINING PROTEIN OS11G0197600-RELATED"/>
    <property type="match status" value="1"/>
</dbReference>
<dbReference type="EMBL" id="JAJAGQ010000013">
    <property type="protein sequence ID" value="KAJ8544724.1"/>
    <property type="molecule type" value="Genomic_DNA"/>
</dbReference>
<name>A0A9Q1R684_9SOLA</name>
<proteinExistence type="predicted"/>